<feature type="compositionally biased region" description="Basic and acidic residues" evidence="1">
    <location>
        <begin position="22"/>
        <end position="33"/>
    </location>
</feature>
<evidence type="ECO:0000313" key="2">
    <source>
        <dbReference type="EMBL" id="MBW0571913.1"/>
    </source>
</evidence>
<gene>
    <name evidence="2" type="ORF">O181_111628</name>
</gene>
<accession>A0A9Q3JYW9</accession>
<dbReference type="AlphaFoldDB" id="A0A9Q3JYW9"/>
<comment type="caution">
    <text evidence="2">The sequence shown here is derived from an EMBL/GenBank/DDBJ whole genome shotgun (WGS) entry which is preliminary data.</text>
</comment>
<feature type="compositionally biased region" description="Basic and acidic residues" evidence="1">
    <location>
        <begin position="114"/>
        <end position="123"/>
    </location>
</feature>
<proteinExistence type="predicted"/>
<feature type="region of interest" description="Disordered" evidence="1">
    <location>
        <begin position="95"/>
        <end position="153"/>
    </location>
</feature>
<keyword evidence="3" id="KW-1185">Reference proteome</keyword>
<feature type="region of interest" description="Disordered" evidence="1">
    <location>
        <begin position="1"/>
        <end position="49"/>
    </location>
</feature>
<feature type="compositionally biased region" description="Polar residues" evidence="1">
    <location>
        <begin position="1"/>
        <end position="16"/>
    </location>
</feature>
<feature type="compositionally biased region" description="Polar residues" evidence="1">
    <location>
        <begin position="126"/>
        <end position="135"/>
    </location>
</feature>
<dbReference type="Proteomes" id="UP000765509">
    <property type="component" value="Unassembled WGS sequence"/>
</dbReference>
<name>A0A9Q3JYW9_9BASI</name>
<sequence length="153" mass="16938">MTPTGSGIKYSIQSNGSGPGNEGHESKRKECQPRGESQIEDFRPSTSSQRLASTLETLFKSKEADITAIHVLISEKLSAGRSGSIPVCHRGSWTEKQEWHGTQKSGNSIGRLQKNKENEKKEFNFSMKNASTNMRCNKRNGKPNCQRANQVSP</sequence>
<organism evidence="2 3">
    <name type="scientific">Austropuccinia psidii MF-1</name>
    <dbReference type="NCBI Taxonomy" id="1389203"/>
    <lineage>
        <taxon>Eukaryota</taxon>
        <taxon>Fungi</taxon>
        <taxon>Dikarya</taxon>
        <taxon>Basidiomycota</taxon>
        <taxon>Pucciniomycotina</taxon>
        <taxon>Pucciniomycetes</taxon>
        <taxon>Pucciniales</taxon>
        <taxon>Sphaerophragmiaceae</taxon>
        <taxon>Austropuccinia</taxon>
    </lineage>
</organism>
<dbReference type="EMBL" id="AVOT02089080">
    <property type="protein sequence ID" value="MBW0571913.1"/>
    <property type="molecule type" value="Genomic_DNA"/>
</dbReference>
<evidence type="ECO:0000256" key="1">
    <source>
        <dbReference type="SAM" id="MobiDB-lite"/>
    </source>
</evidence>
<protein>
    <submittedName>
        <fullName evidence="2">Uncharacterized protein</fullName>
    </submittedName>
</protein>
<evidence type="ECO:0000313" key="3">
    <source>
        <dbReference type="Proteomes" id="UP000765509"/>
    </source>
</evidence>
<reference evidence="2" key="1">
    <citation type="submission" date="2021-03" db="EMBL/GenBank/DDBJ databases">
        <title>Draft genome sequence of rust myrtle Austropuccinia psidii MF-1, a brazilian biotype.</title>
        <authorList>
            <person name="Quecine M.C."/>
            <person name="Pachon D.M.R."/>
            <person name="Bonatelli M.L."/>
            <person name="Correr F.H."/>
            <person name="Franceschini L.M."/>
            <person name="Leite T.F."/>
            <person name="Margarido G.R.A."/>
            <person name="Almeida C.A."/>
            <person name="Ferrarezi J.A."/>
            <person name="Labate C.A."/>
        </authorList>
    </citation>
    <scope>NUCLEOTIDE SEQUENCE</scope>
    <source>
        <strain evidence="2">MF-1</strain>
    </source>
</reference>